<comment type="caution">
    <text evidence="2">The sequence shown here is derived from an EMBL/GenBank/DDBJ whole genome shotgun (WGS) entry which is preliminary data.</text>
</comment>
<protein>
    <submittedName>
        <fullName evidence="2">Uncharacterized protein</fullName>
    </submittedName>
</protein>
<reference evidence="2" key="1">
    <citation type="submission" date="2019-05" db="EMBL/GenBank/DDBJ databases">
        <title>The de novo reference genome and transcriptome assemblies of the wild tomato species Solanum chilense.</title>
        <authorList>
            <person name="Stam R."/>
            <person name="Nosenko T."/>
            <person name="Hoerger A.C."/>
            <person name="Stephan W."/>
            <person name="Seidel M.A."/>
            <person name="Kuhn J.M.M."/>
            <person name="Haberer G."/>
            <person name="Tellier A."/>
        </authorList>
    </citation>
    <scope>NUCLEOTIDE SEQUENCE</scope>
    <source>
        <tissue evidence="2">Mature leaves</tissue>
    </source>
</reference>
<name>A0A6N2BZU7_SOLCI</name>
<dbReference type="EMBL" id="RXGB01001436">
    <property type="protein sequence ID" value="TMW98990.1"/>
    <property type="molecule type" value="Genomic_DNA"/>
</dbReference>
<feature type="coiled-coil region" evidence="1">
    <location>
        <begin position="379"/>
        <end position="440"/>
    </location>
</feature>
<accession>A0A6N2BZU7</accession>
<evidence type="ECO:0000313" key="2">
    <source>
        <dbReference type="EMBL" id="TMW98990.1"/>
    </source>
</evidence>
<dbReference type="AlphaFoldDB" id="A0A6N2BZU7"/>
<organism evidence="2">
    <name type="scientific">Solanum chilense</name>
    <name type="common">Tomato</name>
    <name type="synonym">Lycopersicon chilense</name>
    <dbReference type="NCBI Taxonomy" id="4083"/>
    <lineage>
        <taxon>Eukaryota</taxon>
        <taxon>Viridiplantae</taxon>
        <taxon>Streptophyta</taxon>
        <taxon>Embryophyta</taxon>
        <taxon>Tracheophyta</taxon>
        <taxon>Spermatophyta</taxon>
        <taxon>Magnoliopsida</taxon>
        <taxon>eudicotyledons</taxon>
        <taxon>Gunneridae</taxon>
        <taxon>Pentapetalae</taxon>
        <taxon>asterids</taxon>
        <taxon>lamiids</taxon>
        <taxon>Solanales</taxon>
        <taxon>Solanaceae</taxon>
        <taxon>Solanoideae</taxon>
        <taxon>Solaneae</taxon>
        <taxon>Solanum</taxon>
        <taxon>Solanum subgen. Lycopersicon</taxon>
    </lineage>
</organism>
<sequence length="443" mass="50826">MLTSLSEIEPIAFYSPSSTGSKSNLPTNSPLDNLKTRFHSIDLNSSSVPTGPGPHHEMLSNTLFEVDLPRNKTSESNILAASEELVIESLAMCERKSGLRKVNIFIMKRSERPNLCLIELQILGVIHPMIPLTRQKRDTGIRDQDRQRQEELRNMSKQNPQKRLLKEKGRGHRDLVHRVFDIGIINLPGMDSLHDMVEIQSWMHLFNQISLILHEEEVREFYYNIQFQEDGSVNTKVNDIVIHLDETLLGKNLRVPRDGTRSVVGKTCFVEFVTVCSKLPTTKYVGLFKKVLKSEYQLVFEFFNKTLLPRTEKRTSATSVDLYVMELLCKFEPLNLPRLMLEHMYKIVIERKGIHAMGYGYFPLKCSNILTFRWVLAKLDQLKHEVEELTVRLSGKDAEIAILKAELLTAQTEGSGTNAVQALERENAELRDKVIALQERNKR</sequence>
<keyword evidence="1" id="KW-0175">Coiled coil</keyword>
<evidence type="ECO:0000256" key="1">
    <source>
        <dbReference type="SAM" id="Coils"/>
    </source>
</evidence>
<proteinExistence type="predicted"/>
<gene>
    <name evidence="2" type="ORF">EJD97_003223</name>
</gene>